<dbReference type="CDD" id="cd18793">
    <property type="entry name" value="SF2_C_SNF"/>
    <property type="match status" value="1"/>
</dbReference>
<keyword evidence="3" id="KW-0347">Helicase</keyword>
<dbReference type="RefSeq" id="WP_196537182.1">
    <property type="nucleotide sequence ID" value="NZ_WKKC01000004.1"/>
</dbReference>
<keyword evidence="3" id="KW-0067">ATP-binding</keyword>
<accession>A0A9X4X6Q6</accession>
<dbReference type="GO" id="GO:0004386">
    <property type="term" value="F:helicase activity"/>
    <property type="evidence" value="ECO:0007669"/>
    <property type="project" value="UniProtKB-KW"/>
</dbReference>
<feature type="non-terminal residue" evidence="3">
    <location>
        <position position="1"/>
    </location>
</feature>
<dbReference type="PANTHER" id="PTHR45629">
    <property type="entry name" value="SNF2/RAD54 FAMILY MEMBER"/>
    <property type="match status" value="1"/>
</dbReference>
<dbReference type="PROSITE" id="PS51194">
    <property type="entry name" value="HELICASE_CTER"/>
    <property type="match status" value="1"/>
</dbReference>
<comment type="caution">
    <text evidence="3">The sequence shown here is derived from an EMBL/GenBank/DDBJ whole genome shotgun (WGS) entry which is preliminary data.</text>
</comment>
<keyword evidence="1" id="KW-0378">Hydrolase</keyword>
<dbReference type="Proteomes" id="UP000488295">
    <property type="component" value="Unassembled WGS sequence"/>
</dbReference>
<evidence type="ECO:0000256" key="1">
    <source>
        <dbReference type="ARBA" id="ARBA00022801"/>
    </source>
</evidence>
<keyword evidence="3" id="KW-0547">Nucleotide-binding</keyword>
<dbReference type="Pfam" id="PF00271">
    <property type="entry name" value="Helicase_C"/>
    <property type="match status" value="1"/>
</dbReference>
<gene>
    <name evidence="3" type="ORF">GJU95_01445</name>
</gene>
<dbReference type="AlphaFoldDB" id="A0A9X4X6Q6"/>
<protein>
    <submittedName>
        <fullName evidence="3">ATP-dependent helicase</fullName>
    </submittedName>
</protein>
<dbReference type="Gene3D" id="3.40.50.300">
    <property type="entry name" value="P-loop containing nucleotide triphosphate hydrolases"/>
    <property type="match status" value="1"/>
</dbReference>
<dbReference type="GO" id="GO:0016787">
    <property type="term" value="F:hydrolase activity"/>
    <property type="evidence" value="ECO:0007669"/>
    <property type="project" value="UniProtKB-KW"/>
</dbReference>
<evidence type="ECO:0000259" key="2">
    <source>
        <dbReference type="PROSITE" id="PS51194"/>
    </source>
</evidence>
<dbReference type="EMBL" id="WKKC01000004">
    <property type="protein sequence ID" value="MTE02444.1"/>
    <property type="molecule type" value="Genomic_DNA"/>
</dbReference>
<dbReference type="InterPro" id="IPR027417">
    <property type="entry name" value="P-loop_NTPase"/>
</dbReference>
<evidence type="ECO:0000313" key="4">
    <source>
        <dbReference type="Proteomes" id="UP000488295"/>
    </source>
</evidence>
<organism evidence="3 4">
    <name type="scientific">Lactobacillus johnsonii</name>
    <dbReference type="NCBI Taxonomy" id="33959"/>
    <lineage>
        <taxon>Bacteria</taxon>
        <taxon>Bacillati</taxon>
        <taxon>Bacillota</taxon>
        <taxon>Bacilli</taxon>
        <taxon>Lactobacillales</taxon>
        <taxon>Lactobacillaceae</taxon>
        <taxon>Lactobacillus</taxon>
    </lineage>
</organism>
<feature type="domain" description="Helicase C-terminal" evidence="2">
    <location>
        <begin position="1"/>
        <end position="146"/>
    </location>
</feature>
<dbReference type="InterPro" id="IPR049730">
    <property type="entry name" value="SNF2/RAD54-like_C"/>
</dbReference>
<evidence type="ECO:0000313" key="3">
    <source>
        <dbReference type="EMBL" id="MTE02444.1"/>
    </source>
</evidence>
<dbReference type="InterPro" id="IPR050496">
    <property type="entry name" value="SNF2_RAD54_helicase_repair"/>
</dbReference>
<dbReference type="SUPFAM" id="SSF52540">
    <property type="entry name" value="P-loop containing nucleoside triphosphate hydrolases"/>
    <property type="match status" value="1"/>
</dbReference>
<proteinExistence type="predicted"/>
<name>A0A9X4X6Q6_LACJH</name>
<dbReference type="SMART" id="SM00490">
    <property type="entry name" value="HELICc"/>
    <property type="match status" value="1"/>
</dbReference>
<dbReference type="PANTHER" id="PTHR45629:SF7">
    <property type="entry name" value="DNA EXCISION REPAIR PROTEIN ERCC-6-RELATED"/>
    <property type="match status" value="1"/>
</dbReference>
<reference evidence="3 4" key="1">
    <citation type="submission" date="2019-11" db="EMBL/GenBank/DDBJ databases">
        <title>Gastrointestinal microbiota of Peromyscus leucopus.</title>
        <authorList>
            <person name="Milovic A."/>
            <person name="Bassam K."/>
            <person name="Barbour A.G."/>
        </authorList>
    </citation>
    <scope>NUCLEOTIDE SEQUENCE [LARGE SCALE GENOMIC DNA]</scope>
    <source>
        <strain evidence="3 4">LL8</strain>
    </source>
</reference>
<sequence length="179" mass="20624">LLLQFAVFSFFKNYVLHLLKQNLPFLADDIVSGDLPSSQRQKVIDVFSENPDQNVLLVQIDAGGFGLNIQAANRVILCEPQWKPSTENQAISRAYRMGQNRNVMVYRLLTKESIDETMMQIIHHKEDIFNTYANDSAVADAFMNNNSSKEENEAVMKKKVFQIERERLEKKKEAVRVNE</sequence>
<dbReference type="InterPro" id="IPR001650">
    <property type="entry name" value="Helicase_C-like"/>
</dbReference>